<dbReference type="CDD" id="cd07958">
    <property type="entry name" value="Anticodon_Ia_Leu_BEm"/>
    <property type="match status" value="1"/>
</dbReference>
<dbReference type="GO" id="GO:0005524">
    <property type="term" value="F:ATP binding"/>
    <property type="evidence" value="ECO:0007669"/>
    <property type="project" value="UniProtKB-KW"/>
</dbReference>
<proteinExistence type="inferred from homology"/>
<organism evidence="12">
    <name type="scientific">marine metagenome</name>
    <dbReference type="NCBI Taxonomy" id="408172"/>
    <lineage>
        <taxon>unclassified sequences</taxon>
        <taxon>metagenomes</taxon>
        <taxon>ecological metagenomes</taxon>
    </lineage>
</organism>
<keyword evidence="3" id="KW-0436">Ligase</keyword>
<evidence type="ECO:0000259" key="11">
    <source>
        <dbReference type="Pfam" id="PF08264"/>
    </source>
</evidence>
<dbReference type="FunFam" id="1.10.730.10:FF:000011">
    <property type="entry name" value="Leucine--tRNA ligase chloroplastic/mitochondrial"/>
    <property type="match status" value="1"/>
</dbReference>
<feature type="non-terminal residue" evidence="12">
    <location>
        <position position="1"/>
    </location>
</feature>
<evidence type="ECO:0000256" key="6">
    <source>
        <dbReference type="ARBA" id="ARBA00022917"/>
    </source>
</evidence>
<keyword evidence="7" id="KW-0030">Aminoacyl-tRNA synthetase</keyword>
<keyword evidence="4" id="KW-0547">Nucleotide-binding</keyword>
<dbReference type="InterPro" id="IPR002302">
    <property type="entry name" value="Leu-tRNA-ligase"/>
</dbReference>
<evidence type="ECO:0000256" key="4">
    <source>
        <dbReference type="ARBA" id="ARBA00022741"/>
    </source>
</evidence>
<dbReference type="GO" id="GO:0006429">
    <property type="term" value="P:leucyl-tRNA aminoacylation"/>
    <property type="evidence" value="ECO:0007669"/>
    <property type="project" value="InterPro"/>
</dbReference>
<accession>A0A382PHZ2</accession>
<dbReference type="GO" id="GO:0005829">
    <property type="term" value="C:cytosol"/>
    <property type="evidence" value="ECO:0007669"/>
    <property type="project" value="TreeGrafter"/>
</dbReference>
<evidence type="ECO:0000313" key="12">
    <source>
        <dbReference type="EMBL" id="SVC71552.1"/>
    </source>
</evidence>
<dbReference type="GO" id="GO:0004823">
    <property type="term" value="F:leucine-tRNA ligase activity"/>
    <property type="evidence" value="ECO:0007669"/>
    <property type="project" value="UniProtKB-EC"/>
</dbReference>
<feature type="domain" description="Aminoacyl-tRNA synthetase class Ia" evidence="10">
    <location>
        <begin position="35"/>
        <end position="75"/>
    </location>
</feature>
<dbReference type="PANTHER" id="PTHR43740">
    <property type="entry name" value="LEUCYL-TRNA SYNTHETASE"/>
    <property type="match status" value="1"/>
</dbReference>
<reference evidence="12" key="1">
    <citation type="submission" date="2018-05" db="EMBL/GenBank/DDBJ databases">
        <authorList>
            <person name="Lanie J.A."/>
            <person name="Ng W.-L."/>
            <person name="Kazmierczak K.M."/>
            <person name="Andrzejewski T.M."/>
            <person name="Davidsen T.M."/>
            <person name="Wayne K.J."/>
            <person name="Tettelin H."/>
            <person name="Glass J.I."/>
            <person name="Rusch D."/>
            <person name="Podicherti R."/>
            <person name="Tsui H.-C.T."/>
            <person name="Winkler M.E."/>
        </authorList>
    </citation>
    <scope>NUCLEOTIDE SEQUENCE</scope>
</reference>
<evidence type="ECO:0000256" key="8">
    <source>
        <dbReference type="ARBA" id="ARBA00047469"/>
    </source>
</evidence>
<protein>
    <recommendedName>
        <fullName evidence="2">leucine--tRNA ligase</fullName>
        <ecNumber evidence="2">6.1.1.4</ecNumber>
    </recommendedName>
</protein>
<comment type="catalytic activity">
    <reaction evidence="8">
        <text>tRNA(Leu) + L-leucine + ATP = L-leucyl-tRNA(Leu) + AMP + diphosphate</text>
        <dbReference type="Rhea" id="RHEA:11688"/>
        <dbReference type="Rhea" id="RHEA-COMP:9613"/>
        <dbReference type="Rhea" id="RHEA-COMP:9622"/>
        <dbReference type="ChEBI" id="CHEBI:30616"/>
        <dbReference type="ChEBI" id="CHEBI:33019"/>
        <dbReference type="ChEBI" id="CHEBI:57427"/>
        <dbReference type="ChEBI" id="CHEBI:78442"/>
        <dbReference type="ChEBI" id="CHEBI:78494"/>
        <dbReference type="ChEBI" id="CHEBI:456215"/>
        <dbReference type="EC" id="6.1.1.4"/>
    </reaction>
</comment>
<keyword evidence="6" id="KW-0648">Protein biosynthesis</keyword>
<name>A0A382PHZ2_9ZZZZ</name>
<dbReference type="SUPFAM" id="SSF47323">
    <property type="entry name" value="Anticodon-binding domain of a subclass of class I aminoacyl-tRNA synthetases"/>
    <property type="match status" value="1"/>
</dbReference>
<comment type="similarity">
    <text evidence="1">Belongs to the class-I aminoacyl-tRNA synthetase family.</text>
</comment>
<dbReference type="InterPro" id="IPR009080">
    <property type="entry name" value="tRNAsynth_Ia_anticodon-bd"/>
</dbReference>
<keyword evidence="5" id="KW-0067">ATP-binding</keyword>
<dbReference type="InterPro" id="IPR002300">
    <property type="entry name" value="aa-tRNA-synth_Ia"/>
</dbReference>
<feature type="region of interest" description="Disordered" evidence="9">
    <location>
        <begin position="1"/>
        <end position="26"/>
    </location>
</feature>
<sequence length="271" mass="31745">YKNPKTGKYISPKDINNLENPLDPNDNTKLEISYEKMSKSKYNGIDPETVIEKYGADTARMFILFKAPPEKDLEWGDSDVEGQYRFLSRIWKLYKEDYTDELFNKDNYKDQKELDLKRNMNIAIKEISKDINNNQFNTGISELMKLYNSISQNNKNISSNFRKEVLKNFCILLAPFAPHITEEIWEEMGFKDSVHNQKWPEIDQKALVQESYELVIQINGKVRDKVFIKSNSSDDEIKEISLNRANVKKWVADKEIKKFIVIKGKIINLVV</sequence>
<evidence type="ECO:0000256" key="9">
    <source>
        <dbReference type="SAM" id="MobiDB-lite"/>
    </source>
</evidence>
<dbReference type="PANTHER" id="PTHR43740:SF2">
    <property type="entry name" value="LEUCINE--TRNA LIGASE, MITOCHONDRIAL"/>
    <property type="match status" value="1"/>
</dbReference>
<evidence type="ECO:0000256" key="3">
    <source>
        <dbReference type="ARBA" id="ARBA00022598"/>
    </source>
</evidence>
<dbReference type="InterPro" id="IPR013155">
    <property type="entry name" value="M/V/L/I-tRNA-synth_anticd-bd"/>
</dbReference>
<evidence type="ECO:0000256" key="5">
    <source>
        <dbReference type="ARBA" id="ARBA00022840"/>
    </source>
</evidence>
<dbReference type="SUPFAM" id="SSF52374">
    <property type="entry name" value="Nucleotidylyl transferase"/>
    <property type="match status" value="1"/>
</dbReference>
<dbReference type="GO" id="GO:0005739">
    <property type="term" value="C:mitochondrion"/>
    <property type="evidence" value="ECO:0007669"/>
    <property type="project" value="UniProtKB-ARBA"/>
</dbReference>
<evidence type="ECO:0000256" key="7">
    <source>
        <dbReference type="ARBA" id="ARBA00023146"/>
    </source>
</evidence>
<dbReference type="Pfam" id="PF08264">
    <property type="entry name" value="Anticodon_1"/>
    <property type="match status" value="1"/>
</dbReference>
<dbReference type="EC" id="6.1.1.4" evidence="2"/>
<dbReference type="Pfam" id="PF00133">
    <property type="entry name" value="tRNA-synt_1"/>
    <property type="match status" value="1"/>
</dbReference>
<evidence type="ECO:0000256" key="2">
    <source>
        <dbReference type="ARBA" id="ARBA00013164"/>
    </source>
</evidence>
<evidence type="ECO:0000256" key="1">
    <source>
        <dbReference type="ARBA" id="ARBA00005594"/>
    </source>
</evidence>
<dbReference type="AlphaFoldDB" id="A0A382PHZ2"/>
<dbReference type="Gene3D" id="1.10.730.10">
    <property type="entry name" value="Isoleucyl-tRNA Synthetase, Domain 1"/>
    <property type="match status" value="1"/>
</dbReference>
<feature type="domain" description="Methionyl/Valyl/Leucyl/Isoleucyl-tRNA synthetase anticodon-binding" evidence="11">
    <location>
        <begin position="119"/>
        <end position="233"/>
    </location>
</feature>
<gene>
    <name evidence="12" type="ORF">METZ01_LOCUS324406</name>
</gene>
<evidence type="ECO:0000259" key="10">
    <source>
        <dbReference type="Pfam" id="PF00133"/>
    </source>
</evidence>
<dbReference type="EMBL" id="UINC01106709">
    <property type="protein sequence ID" value="SVC71552.1"/>
    <property type="molecule type" value="Genomic_DNA"/>
</dbReference>